<sequence>MLVNIRNRLVSLSPAQMLAIFYFLAITVAVILLSLPFVHKPDAEWTFLDALFTAVSAVSVTGLTTVSIIDTFTVPGIFILMIVLQIGGIGIMTLGTLFWFVLGKKIGLRERQLIMVDQNQLNLSGIVNLMRQIMLMILIIELIGTIILGTYYLKYFPEWKEAYLHGMFSAISATTNAGFDISGSSLVPFAHDYFVQMVHIILMTLGAIGFPVLIETKNFILTIGTKRTYRFSLYTKLTTVTFFALVVIGTILIYLIESSNYLSDKSFLESFFYALFQSATTRSTGLYTMDVSMFSETTLLIMSIFMFIGASPSSVGGGVRTTTVAVILLVAFHFAKGSSTVKVFKREIHPDDIKKSIAVMTVSVILCLTSIVILSATERFTLMEIIFEVCSAFGTTGLSLGITPELSPIGKIIIMIMMFIGRIGILSFIFLIGKQRKEANYHYPKERVIIG</sequence>
<evidence type="ECO:0000256" key="2">
    <source>
        <dbReference type="ARBA" id="ARBA00022448"/>
    </source>
</evidence>
<dbReference type="Pfam" id="PF02386">
    <property type="entry name" value="TrkH"/>
    <property type="match status" value="1"/>
</dbReference>
<feature type="transmembrane region" description="Helical" evidence="8">
    <location>
        <begin position="20"/>
        <end position="38"/>
    </location>
</feature>
<reference evidence="9 10" key="1">
    <citation type="submission" date="2016-10" db="EMBL/GenBank/DDBJ databases">
        <title>The whole genome sequencing and assembly of Aeribacillus pallidus KCTC3564 strain.</title>
        <authorList>
            <person name="Lee Y.-J."/>
            <person name="Park M.-K."/>
            <person name="Yi H."/>
            <person name="Bahn Y.-S."/>
            <person name="Kim J.F."/>
            <person name="Lee D.-W."/>
        </authorList>
    </citation>
    <scope>NUCLEOTIDE SEQUENCE [LARGE SCALE GENOMIC DNA]</scope>
    <source>
        <strain evidence="9 10">KCTC3564</strain>
    </source>
</reference>
<dbReference type="InterPro" id="IPR003445">
    <property type="entry name" value="Cat_transpt"/>
</dbReference>
<evidence type="ECO:0000256" key="6">
    <source>
        <dbReference type="ARBA" id="ARBA00023065"/>
    </source>
</evidence>
<evidence type="ECO:0000256" key="1">
    <source>
        <dbReference type="ARBA" id="ARBA00004651"/>
    </source>
</evidence>
<keyword evidence="4 8" id="KW-0812">Transmembrane</keyword>
<organism evidence="9 10">
    <name type="scientific">Aeribacillus pallidus</name>
    <dbReference type="NCBI Taxonomy" id="33936"/>
    <lineage>
        <taxon>Bacteria</taxon>
        <taxon>Bacillati</taxon>
        <taxon>Bacillota</taxon>
        <taxon>Bacilli</taxon>
        <taxon>Bacillales</taxon>
        <taxon>Bacillaceae</taxon>
        <taxon>Aeribacillus</taxon>
    </lineage>
</organism>
<proteinExistence type="predicted"/>
<feature type="transmembrane region" description="Helical" evidence="8">
    <location>
        <begin position="291"/>
        <end position="310"/>
    </location>
</feature>
<feature type="transmembrane region" description="Helical" evidence="8">
    <location>
        <begin position="133"/>
        <end position="153"/>
    </location>
</feature>
<keyword evidence="5 8" id="KW-1133">Transmembrane helix</keyword>
<dbReference type="PANTHER" id="PTHR32024">
    <property type="entry name" value="TRK SYSTEM POTASSIUM UPTAKE PROTEIN TRKG-RELATED"/>
    <property type="match status" value="1"/>
</dbReference>
<evidence type="ECO:0000256" key="7">
    <source>
        <dbReference type="ARBA" id="ARBA00023136"/>
    </source>
</evidence>
<evidence type="ECO:0000256" key="8">
    <source>
        <dbReference type="SAM" id="Phobius"/>
    </source>
</evidence>
<dbReference type="PANTHER" id="PTHR32024:SF4">
    <property type="entry name" value="KTR SYSTEM POTASSIUM UPTAKE PROTEIN D"/>
    <property type="match status" value="1"/>
</dbReference>
<feature type="transmembrane region" description="Helical" evidence="8">
    <location>
        <begin position="355"/>
        <end position="373"/>
    </location>
</feature>
<dbReference type="GO" id="GO:0030001">
    <property type="term" value="P:metal ion transport"/>
    <property type="evidence" value="ECO:0007669"/>
    <property type="project" value="UniProtKB-ARBA"/>
</dbReference>
<dbReference type="GO" id="GO:0008324">
    <property type="term" value="F:monoatomic cation transmembrane transporter activity"/>
    <property type="evidence" value="ECO:0007669"/>
    <property type="project" value="InterPro"/>
</dbReference>
<dbReference type="EMBL" id="CP017703">
    <property type="protein sequence ID" value="ASS90780.1"/>
    <property type="molecule type" value="Genomic_DNA"/>
</dbReference>
<evidence type="ECO:0000256" key="4">
    <source>
        <dbReference type="ARBA" id="ARBA00022692"/>
    </source>
</evidence>
<keyword evidence="6" id="KW-0406">Ion transport</keyword>
<feature type="transmembrane region" description="Helical" evidence="8">
    <location>
        <begin position="385"/>
        <end position="403"/>
    </location>
</feature>
<accession>A0A223E6F4</accession>
<gene>
    <name evidence="9" type="ORF">AP3564_11600</name>
</gene>
<feature type="transmembrane region" description="Helical" evidence="8">
    <location>
        <begin position="317"/>
        <end position="335"/>
    </location>
</feature>
<feature type="transmembrane region" description="Helical" evidence="8">
    <location>
        <begin position="409"/>
        <end position="432"/>
    </location>
</feature>
<keyword evidence="3" id="KW-1003">Cell membrane</keyword>
<keyword evidence="2" id="KW-0813">Transport</keyword>
<dbReference type="KEGG" id="apak:AP3564_11600"/>
<evidence type="ECO:0000256" key="3">
    <source>
        <dbReference type="ARBA" id="ARBA00022475"/>
    </source>
</evidence>
<keyword evidence="7 8" id="KW-0472">Membrane</keyword>
<comment type="subcellular location">
    <subcellularLocation>
        <location evidence="1">Cell membrane</location>
        <topology evidence="1">Multi-pass membrane protein</topology>
    </subcellularLocation>
</comment>
<feature type="transmembrane region" description="Helical" evidence="8">
    <location>
        <begin position="75"/>
        <end position="102"/>
    </location>
</feature>
<evidence type="ECO:0000313" key="10">
    <source>
        <dbReference type="Proteomes" id="UP000214606"/>
    </source>
</evidence>
<name>A0A223E6F4_9BACI</name>
<evidence type="ECO:0000256" key="5">
    <source>
        <dbReference type="ARBA" id="ARBA00022989"/>
    </source>
</evidence>
<evidence type="ECO:0000313" key="9">
    <source>
        <dbReference type="EMBL" id="ASS90780.1"/>
    </source>
</evidence>
<dbReference type="RefSeq" id="WP_094245524.1">
    <property type="nucleotide sequence ID" value="NZ_CP017703.1"/>
</dbReference>
<protein>
    <submittedName>
        <fullName evidence="9">Ktr system potassium uptake protein D</fullName>
    </submittedName>
</protein>
<dbReference type="Proteomes" id="UP000214606">
    <property type="component" value="Chromosome"/>
</dbReference>
<feature type="transmembrane region" description="Helical" evidence="8">
    <location>
        <begin position="234"/>
        <end position="256"/>
    </location>
</feature>
<dbReference type="GO" id="GO:0005886">
    <property type="term" value="C:plasma membrane"/>
    <property type="evidence" value="ECO:0007669"/>
    <property type="project" value="UniProtKB-SubCell"/>
</dbReference>
<dbReference type="AlphaFoldDB" id="A0A223E6F4"/>
<feature type="transmembrane region" description="Helical" evidence="8">
    <location>
        <begin position="50"/>
        <end position="69"/>
    </location>
</feature>
<feature type="transmembrane region" description="Helical" evidence="8">
    <location>
        <begin position="193"/>
        <end position="214"/>
    </location>
</feature>